<reference evidence="1 2" key="1">
    <citation type="submission" date="2015-11" db="EMBL/GenBank/DDBJ databases">
        <title>Genomic analysis of 38 Legionella species identifies large and diverse effector repertoires.</title>
        <authorList>
            <person name="Burstein D."/>
            <person name="Amaro F."/>
            <person name="Zusman T."/>
            <person name="Lifshitz Z."/>
            <person name="Cohen O."/>
            <person name="Gilbert J.A."/>
            <person name="Pupko T."/>
            <person name="Shuman H.A."/>
            <person name="Segal G."/>
        </authorList>
    </citation>
    <scope>NUCLEOTIDE SEQUENCE [LARGE SCALE GENOMIC DNA]</scope>
    <source>
        <strain evidence="1 2">SE-32A-C8</strain>
    </source>
</reference>
<sequence length="70" mass="7761">MYARYSKSMIKIQLINNSPIMTGPQSGLYASLPFVVRASHVPDENICGYVVKRELTILIGDKTIPMATSM</sequence>
<dbReference type="PATRIC" id="fig|448.7.peg.1797"/>
<dbReference type="Proteomes" id="UP000054773">
    <property type="component" value="Unassembled WGS sequence"/>
</dbReference>
<evidence type="ECO:0000313" key="1">
    <source>
        <dbReference type="EMBL" id="KTC97384.1"/>
    </source>
</evidence>
<protein>
    <submittedName>
        <fullName evidence="1">Uncharacterized protein</fullName>
    </submittedName>
</protein>
<dbReference type="EMBL" id="LNYA01000025">
    <property type="protein sequence ID" value="KTC97384.1"/>
    <property type="molecule type" value="Genomic_DNA"/>
</dbReference>
<name>A0A0W0TPD7_LEGER</name>
<organism evidence="1 2">
    <name type="scientific">Legionella erythra</name>
    <dbReference type="NCBI Taxonomy" id="448"/>
    <lineage>
        <taxon>Bacteria</taxon>
        <taxon>Pseudomonadati</taxon>
        <taxon>Pseudomonadota</taxon>
        <taxon>Gammaproteobacteria</taxon>
        <taxon>Legionellales</taxon>
        <taxon>Legionellaceae</taxon>
        <taxon>Legionella</taxon>
    </lineage>
</organism>
<accession>A0A0W0TPD7</accession>
<evidence type="ECO:0000313" key="2">
    <source>
        <dbReference type="Proteomes" id="UP000054773"/>
    </source>
</evidence>
<gene>
    <name evidence="1" type="ORF">Lery_1720</name>
</gene>
<comment type="caution">
    <text evidence="1">The sequence shown here is derived from an EMBL/GenBank/DDBJ whole genome shotgun (WGS) entry which is preliminary data.</text>
</comment>
<dbReference type="AlphaFoldDB" id="A0A0W0TPD7"/>
<keyword evidence="2" id="KW-1185">Reference proteome</keyword>
<proteinExistence type="predicted"/>